<reference evidence="4" key="1">
    <citation type="submission" date="2017-03" db="EMBL/GenBank/DDBJ databases">
        <title>Phytopthora megakarya and P. palmivora, two closely related causual agents of cacao black pod achieved similar genome size and gene model numbers by different mechanisms.</title>
        <authorList>
            <person name="Ali S."/>
            <person name="Shao J."/>
            <person name="Larry D.J."/>
            <person name="Kronmiller B."/>
            <person name="Shen D."/>
            <person name="Strem M.D."/>
            <person name="Melnick R.L."/>
            <person name="Guiltinan M.J."/>
            <person name="Tyler B.M."/>
            <person name="Meinhardt L.W."/>
            <person name="Bailey B.A."/>
        </authorList>
    </citation>
    <scope>NUCLEOTIDE SEQUENCE [LARGE SCALE GENOMIC DNA]</scope>
    <source>
        <strain evidence="4">zdho120</strain>
    </source>
</reference>
<organism evidence="3 4">
    <name type="scientific">Phytophthora megakarya</name>
    <dbReference type="NCBI Taxonomy" id="4795"/>
    <lineage>
        <taxon>Eukaryota</taxon>
        <taxon>Sar</taxon>
        <taxon>Stramenopiles</taxon>
        <taxon>Oomycota</taxon>
        <taxon>Peronosporomycetes</taxon>
        <taxon>Peronosporales</taxon>
        <taxon>Peronosporaceae</taxon>
        <taxon>Phytophthora</taxon>
    </lineage>
</organism>
<sequence length="109" mass="11269">MVASRIADRPLPPAAHAEETKEDEGAKDDGGPDPHDDDQDGEWLLRFDGVCQANPGPSGAGAALYKPSGPVVWTASHFVSSSSEANNTAEHTAMLLGARAAADHGATHL</sequence>
<dbReference type="GO" id="GO:0004523">
    <property type="term" value="F:RNA-DNA hybrid ribonuclease activity"/>
    <property type="evidence" value="ECO:0007669"/>
    <property type="project" value="InterPro"/>
</dbReference>
<name>A0A225VW04_9STRA</name>
<dbReference type="Gene3D" id="3.30.420.10">
    <property type="entry name" value="Ribonuclease H-like superfamily/Ribonuclease H"/>
    <property type="match status" value="1"/>
</dbReference>
<protein>
    <submittedName>
        <fullName evidence="3">Ribonuclease H</fullName>
    </submittedName>
</protein>
<keyword evidence="4" id="KW-1185">Reference proteome</keyword>
<dbReference type="SUPFAM" id="SSF53098">
    <property type="entry name" value="Ribonuclease H-like"/>
    <property type="match status" value="1"/>
</dbReference>
<feature type="compositionally biased region" description="Basic and acidic residues" evidence="1">
    <location>
        <begin position="16"/>
        <end position="34"/>
    </location>
</feature>
<dbReference type="InterPro" id="IPR036397">
    <property type="entry name" value="RNaseH_sf"/>
</dbReference>
<evidence type="ECO:0000256" key="1">
    <source>
        <dbReference type="SAM" id="MobiDB-lite"/>
    </source>
</evidence>
<feature type="domain" description="RNase H type-1" evidence="2">
    <location>
        <begin position="47"/>
        <end position="109"/>
    </location>
</feature>
<dbReference type="Proteomes" id="UP000198211">
    <property type="component" value="Unassembled WGS sequence"/>
</dbReference>
<dbReference type="GO" id="GO:0003676">
    <property type="term" value="F:nucleic acid binding"/>
    <property type="evidence" value="ECO:0007669"/>
    <property type="project" value="InterPro"/>
</dbReference>
<dbReference type="InterPro" id="IPR012337">
    <property type="entry name" value="RNaseH-like_sf"/>
</dbReference>
<evidence type="ECO:0000313" key="3">
    <source>
        <dbReference type="EMBL" id="OWZ09525.1"/>
    </source>
</evidence>
<dbReference type="EMBL" id="NBNE01002757">
    <property type="protein sequence ID" value="OWZ09525.1"/>
    <property type="molecule type" value="Genomic_DNA"/>
</dbReference>
<evidence type="ECO:0000259" key="2">
    <source>
        <dbReference type="Pfam" id="PF13456"/>
    </source>
</evidence>
<dbReference type="InterPro" id="IPR002156">
    <property type="entry name" value="RNaseH_domain"/>
</dbReference>
<gene>
    <name evidence="3" type="ORF">PHMEG_00017762</name>
</gene>
<feature type="region of interest" description="Disordered" evidence="1">
    <location>
        <begin position="1"/>
        <end position="43"/>
    </location>
</feature>
<evidence type="ECO:0000313" key="4">
    <source>
        <dbReference type="Proteomes" id="UP000198211"/>
    </source>
</evidence>
<dbReference type="AlphaFoldDB" id="A0A225VW04"/>
<dbReference type="Pfam" id="PF13456">
    <property type="entry name" value="RVT_3"/>
    <property type="match status" value="1"/>
</dbReference>
<comment type="caution">
    <text evidence="3">The sequence shown here is derived from an EMBL/GenBank/DDBJ whole genome shotgun (WGS) entry which is preliminary data.</text>
</comment>
<dbReference type="OrthoDB" id="128010at2759"/>
<proteinExistence type="predicted"/>
<accession>A0A225VW04</accession>